<dbReference type="PANTHER" id="PTHR44167:SF24">
    <property type="entry name" value="SERINE_THREONINE-PROTEIN KINASE CHK2"/>
    <property type="match status" value="1"/>
</dbReference>
<keyword evidence="2" id="KW-0723">Serine/threonine-protein kinase</keyword>
<dbReference type="EMBL" id="PDND01000033">
    <property type="protein sequence ID" value="PGH34833.1"/>
    <property type="molecule type" value="Genomic_DNA"/>
</dbReference>
<dbReference type="GO" id="GO:0004674">
    <property type="term" value="F:protein serine/threonine kinase activity"/>
    <property type="evidence" value="ECO:0007669"/>
    <property type="project" value="UniProtKB-KW"/>
</dbReference>
<evidence type="ECO:0000259" key="1">
    <source>
        <dbReference type="PROSITE" id="PS50011"/>
    </source>
</evidence>
<protein>
    <submittedName>
        <fullName evidence="2">Serine/threonine protein kinase</fullName>
    </submittedName>
</protein>
<dbReference type="InterPro" id="IPR011009">
    <property type="entry name" value="Kinase-like_dom_sf"/>
</dbReference>
<evidence type="ECO:0000313" key="3">
    <source>
        <dbReference type="Proteomes" id="UP000226031"/>
    </source>
</evidence>
<dbReference type="Proteomes" id="UP000226031">
    <property type="component" value="Unassembled WGS sequence"/>
</dbReference>
<keyword evidence="2" id="KW-0418">Kinase</keyword>
<sequence length="321" mass="37303">MALRPSELIGAAGRRYVFKQLIQERPHLGRVWLATSGEDKFVLKDLPESYFSHFNENIRPKVPESSFLRLPHDTIPNQRILVYKFMDDDFLHLVRKQISVQARKQILKASLRGIAELHSHDIVHLDIKPNNIMINYRGTGTEAIVEQVQIIDFENASHISDRMCIKGMLPGNDKWRSPEGHFRGKLSKPTDIFSFAVVCIYAMLGKVIFDVAEDYRKYESEGLLPYAFHLHRQVSFFGDREGLDGLVRNVDGEEAKRALLECFWTDRVADYHPYRPFSEWPNVTDDEFKDLIRKMTSLDPKRRATAREALEHPWFADCEID</sequence>
<name>A0A2B7ZNS5_9EURO</name>
<dbReference type="GO" id="GO:0005634">
    <property type="term" value="C:nucleus"/>
    <property type="evidence" value="ECO:0007669"/>
    <property type="project" value="TreeGrafter"/>
</dbReference>
<dbReference type="PANTHER" id="PTHR44167">
    <property type="entry name" value="OVARIAN-SPECIFIC SERINE/THREONINE-PROTEIN KINASE LOK-RELATED"/>
    <property type="match status" value="1"/>
</dbReference>
<reference evidence="2 3" key="1">
    <citation type="submission" date="2017-10" db="EMBL/GenBank/DDBJ databases">
        <title>Comparative genomics in systemic dimorphic fungi from Ajellomycetaceae.</title>
        <authorList>
            <person name="Munoz J.F."/>
            <person name="Mcewen J.G."/>
            <person name="Clay O.K."/>
            <person name="Cuomo C.A."/>
        </authorList>
    </citation>
    <scope>NUCLEOTIDE SEQUENCE [LARGE SCALE GENOMIC DNA]</scope>
    <source>
        <strain evidence="2 3">UAMH4076</strain>
    </source>
</reference>
<evidence type="ECO:0000313" key="2">
    <source>
        <dbReference type="EMBL" id="PGH34833.1"/>
    </source>
</evidence>
<organism evidence="2 3">
    <name type="scientific">[Emmonsia] crescens</name>
    <dbReference type="NCBI Taxonomy" id="73230"/>
    <lineage>
        <taxon>Eukaryota</taxon>
        <taxon>Fungi</taxon>
        <taxon>Dikarya</taxon>
        <taxon>Ascomycota</taxon>
        <taxon>Pezizomycotina</taxon>
        <taxon>Eurotiomycetes</taxon>
        <taxon>Eurotiomycetidae</taxon>
        <taxon>Onygenales</taxon>
        <taxon>Ajellomycetaceae</taxon>
        <taxon>Emergomyces</taxon>
    </lineage>
</organism>
<dbReference type="SUPFAM" id="SSF56112">
    <property type="entry name" value="Protein kinase-like (PK-like)"/>
    <property type="match status" value="1"/>
</dbReference>
<proteinExistence type="predicted"/>
<dbReference type="Pfam" id="PF00069">
    <property type="entry name" value="Pkinase"/>
    <property type="match status" value="1"/>
</dbReference>
<dbReference type="VEuPathDB" id="FungiDB:EMCG_04929"/>
<dbReference type="InterPro" id="IPR008271">
    <property type="entry name" value="Ser/Thr_kinase_AS"/>
</dbReference>
<dbReference type="InterPro" id="IPR000719">
    <property type="entry name" value="Prot_kinase_dom"/>
</dbReference>
<dbReference type="SMART" id="SM00220">
    <property type="entry name" value="S_TKc"/>
    <property type="match status" value="1"/>
</dbReference>
<comment type="caution">
    <text evidence="2">The sequence shown here is derived from an EMBL/GenBank/DDBJ whole genome shotgun (WGS) entry which is preliminary data.</text>
</comment>
<dbReference type="GO" id="GO:0044773">
    <property type="term" value="P:mitotic DNA damage checkpoint signaling"/>
    <property type="evidence" value="ECO:0007669"/>
    <property type="project" value="TreeGrafter"/>
</dbReference>
<accession>A0A2B7ZNS5</accession>
<dbReference type="PROSITE" id="PS50011">
    <property type="entry name" value="PROTEIN_KINASE_DOM"/>
    <property type="match status" value="1"/>
</dbReference>
<gene>
    <name evidence="2" type="ORF">GX50_02394</name>
</gene>
<dbReference type="PROSITE" id="PS00108">
    <property type="entry name" value="PROTEIN_KINASE_ST"/>
    <property type="match status" value="1"/>
</dbReference>
<keyword evidence="2" id="KW-0808">Transferase</keyword>
<dbReference type="GO" id="GO:0005524">
    <property type="term" value="F:ATP binding"/>
    <property type="evidence" value="ECO:0007669"/>
    <property type="project" value="InterPro"/>
</dbReference>
<feature type="domain" description="Protein kinase" evidence="1">
    <location>
        <begin position="1"/>
        <end position="315"/>
    </location>
</feature>
<dbReference type="Gene3D" id="1.10.510.10">
    <property type="entry name" value="Transferase(Phosphotransferase) domain 1"/>
    <property type="match status" value="1"/>
</dbReference>
<dbReference type="AlphaFoldDB" id="A0A2B7ZNS5"/>
<dbReference type="STRING" id="73230.A0A2B7ZNS5"/>
<keyword evidence="3" id="KW-1185">Reference proteome</keyword>